<dbReference type="HAMAP" id="MF_00161">
    <property type="entry name" value="LspA"/>
    <property type="match status" value="1"/>
</dbReference>
<evidence type="ECO:0000256" key="2">
    <source>
        <dbReference type="ARBA" id="ARBA00022475"/>
    </source>
</evidence>
<dbReference type="GO" id="GO:0005886">
    <property type="term" value="C:plasma membrane"/>
    <property type="evidence" value="ECO:0007669"/>
    <property type="project" value="UniProtKB-SubCell"/>
</dbReference>
<proteinExistence type="inferred from homology"/>
<evidence type="ECO:0000256" key="3">
    <source>
        <dbReference type="ARBA" id="ARBA00022670"/>
    </source>
</evidence>
<feature type="transmembrane region" description="Helical" evidence="9">
    <location>
        <begin position="52"/>
        <end position="75"/>
    </location>
</feature>
<evidence type="ECO:0000256" key="10">
    <source>
        <dbReference type="RuleBase" id="RU000594"/>
    </source>
</evidence>
<feature type="region of interest" description="Disordered" evidence="12">
    <location>
        <begin position="1"/>
        <end position="42"/>
    </location>
</feature>
<dbReference type="NCBIfam" id="TIGR00077">
    <property type="entry name" value="lspA"/>
    <property type="match status" value="1"/>
</dbReference>
<organism evidence="13 14">
    <name type="scientific">Nakamurella panacisegetis</name>
    <dbReference type="NCBI Taxonomy" id="1090615"/>
    <lineage>
        <taxon>Bacteria</taxon>
        <taxon>Bacillati</taxon>
        <taxon>Actinomycetota</taxon>
        <taxon>Actinomycetes</taxon>
        <taxon>Nakamurellales</taxon>
        <taxon>Nakamurellaceae</taxon>
        <taxon>Nakamurella</taxon>
    </lineage>
</organism>
<comment type="function">
    <text evidence="9 10">This protein specifically catalyzes the removal of signal peptides from prolipoproteins.</text>
</comment>
<feature type="transmembrane region" description="Helical" evidence="9">
    <location>
        <begin position="181"/>
        <end position="205"/>
    </location>
</feature>
<keyword evidence="7 9" id="KW-1133">Transmembrane helix</keyword>
<evidence type="ECO:0000313" key="13">
    <source>
        <dbReference type="EMBL" id="SDP24105.1"/>
    </source>
</evidence>
<dbReference type="EMBL" id="LT629710">
    <property type="protein sequence ID" value="SDP24105.1"/>
    <property type="molecule type" value="Genomic_DNA"/>
</dbReference>
<keyword evidence="5 9" id="KW-0064">Aspartyl protease</keyword>
<feature type="active site" evidence="9">
    <location>
        <position position="168"/>
    </location>
</feature>
<dbReference type="Pfam" id="PF01252">
    <property type="entry name" value="Peptidase_A8"/>
    <property type="match status" value="1"/>
</dbReference>
<protein>
    <recommendedName>
        <fullName evidence="9">Lipoprotein signal peptidase</fullName>
        <ecNumber evidence="9">3.4.23.36</ecNumber>
    </recommendedName>
    <alternativeName>
        <fullName evidence="9">Prolipoprotein signal peptidase</fullName>
    </alternativeName>
    <alternativeName>
        <fullName evidence="9">Signal peptidase II</fullName>
        <shortName evidence="9">SPase II</shortName>
    </alternativeName>
</protein>
<feature type="transmembrane region" description="Helical" evidence="9">
    <location>
        <begin position="95"/>
        <end position="123"/>
    </location>
</feature>
<dbReference type="STRING" id="1090615.SAMN04515671_3381"/>
<evidence type="ECO:0000256" key="5">
    <source>
        <dbReference type="ARBA" id="ARBA00022750"/>
    </source>
</evidence>
<dbReference type="Proteomes" id="UP000198741">
    <property type="component" value="Chromosome I"/>
</dbReference>
<keyword evidence="8 9" id="KW-0472">Membrane</keyword>
<feature type="transmembrane region" description="Helical" evidence="9">
    <location>
        <begin position="135"/>
        <end position="152"/>
    </location>
</feature>
<dbReference type="PROSITE" id="PS00855">
    <property type="entry name" value="SPASE_II"/>
    <property type="match status" value="1"/>
</dbReference>
<dbReference type="OrthoDB" id="4308908at2"/>
<name>A0A1H0R3X1_9ACTN</name>
<dbReference type="PRINTS" id="PR00781">
    <property type="entry name" value="LIPOSIGPTASE"/>
</dbReference>
<sequence>MARRDVWDTGGVNSSSEPEQSRATAPDDDALTSTDGPEAPAAVTRPLRPRRIGLVAVLALVIIVLDQVTKLLVVAHLDPDAPPKRILGGLVYLSLFRNAGAAFSTATGVTWILALVAIGVVVVIIRMASKLRSTAWAIALGLVLGGAVGNLIDRIFRSPGILRGHVVDFISLFEPDGRHFAVFNIADSGITLGAVALVLTAIFGIDMDGYRTKDKKTEADRG</sequence>
<dbReference type="GO" id="GO:0004190">
    <property type="term" value="F:aspartic-type endopeptidase activity"/>
    <property type="evidence" value="ECO:0007669"/>
    <property type="project" value="UniProtKB-UniRule"/>
</dbReference>
<evidence type="ECO:0000256" key="11">
    <source>
        <dbReference type="RuleBase" id="RU004181"/>
    </source>
</evidence>
<evidence type="ECO:0000256" key="7">
    <source>
        <dbReference type="ARBA" id="ARBA00022989"/>
    </source>
</evidence>
<evidence type="ECO:0000256" key="9">
    <source>
        <dbReference type="HAMAP-Rule" id="MF_00161"/>
    </source>
</evidence>
<feature type="active site" evidence="9">
    <location>
        <position position="187"/>
    </location>
</feature>
<dbReference type="AlphaFoldDB" id="A0A1H0R3X1"/>
<dbReference type="PANTHER" id="PTHR33695:SF1">
    <property type="entry name" value="LIPOPROTEIN SIGNAL PEPTIDASE"/>
    <property type="match status" value="1"/>
</dbReference>
<evidence type="ECO:0000313" key="14">
    <source>
        <dbReference type="Proteomes" id="UP000198741"/>
    </source>
</evidence>
<dbReference type="InterPro" id="IPR001872">
    <property type="entry name" value="Peptidase_A8"/>
</dbReference>
<feature type="compositionally biased region" description="Polar residues" evidence="12">
    <location>
        <begin position="11"/>
        <end position="23"/>
    </location>
</feature>
<keyword evidence="6 9" id="KW-0378">Hydrolase</keyword>
<evidence type="ECO:0000256" key="6">
    <source>
        <dbReference type="ARBA" id="ARBA00022801"/>
    </source>
</evidence>
<evidence type="ECO:0000256" key="4">
    <source>
        <dbReference type="ARBA" id="ARBA00022692"/>
    </source>
</evidence>
<reference evidence="13 14" key="1">
    <citation type="submission" date="2016-10" db="EMBL/GenBank/DDBJ databases">
        <authorList>
            <person name="de Groot N.N."/>
        </authorList>
    </citation>
    <scope>NUCLEOTIDE SEQUENCE [LARGE SCALE GENOMIC DNA]</scope>
    <source>
        <strain evidence="14">P4-7,KCTC 19426,CECT 7604</strain>
    </source>
</reference>
<keyword evidence="3 9" id="KW-0645">Protease</keyword>
<keyword evidence="2 9" id="KW-1003">Cell membrane</keyword>
<evidence type="ECO:0000256" key="8">
    <source>
        <dbReference type="ARBA" id="ARBA00023136"/>
    </source>
</evidence>
<keyword evidence="14" id="KW-1185">Reference proteome</keyword>
<comment type="similarity">
    <text evidence="1 9 11">Belongs to the peptidase A8 family.</text>
</comment>
<evidence type="ECO:0000256" key="12">
    <source>
        <dbReference type="SAM" id="MobiDB-lite"/>
    </source>
</evidence>
<accession>A0A1H0R3X1</accession>
<keyword evidence="4 9" id="KW-0812">Transmembrane</keyword>
<evidence type="ECO:0000256" key="1">
    <source>
        <dbReference type="ARBA" id="ARBA00006139"/>
    </source>
</evidence>
<dbReference type="GO" id="GO:0006508">
    <property type="term" value="P:proteolysis"/>
    <property type="evidence" value="ECO:0007669"/>
    <property type="project" value="UniProtKB-KW"/>
</dbReference>
<comment type="catalytic activity">
    <reaction evidence="9 10">
        <text>Release of signal peptides from bacterial membrane prolipoproteins. Hydrolyzes -Xaa-Yaa-Zaa-|-(S,diacylglyceryl)Cys-, in which Xaa is hydrophobic (preferably Leu), and Yaa (Ala or Ser) and Zaa (Gly or Ala) have small, neutral side chains.</text>
        <dbReference type="EC" id="3.4.23.36"/>
    </reaction>
</comment>
<dbReference type="EC" id="3.4.23.36" evidence="9"/>
<gene>
    <name evidence="9" type="primary">lspA</name>
    <name evidence="13" type="ORF">SAMN04515671_3381</name>
</gene>
<comment type="subcellular location">
    <subcellularLocation>
        <location evidence="9">Cell membrane</location>
        <topology evidence="9">Multi-pass membrane protein</topology>
    </subcellularLocation>
</comment>
<dbReference type="UniPathway" id="UPA00665"/>
<comment type="pathway">
    <text evidence="9">Protein modification; lipoprotein biosynthesis (signal peptide cleavage).</text>
</comment>
<dbReference type="PANTHER" id="PTHR33695">
    <property type="entry name" value="LIPOPROTEIN SIGNAL PEPTIDASE"/>
    <property type="match status" value="1"/>
</dbReference>